<dbReference type="PANTHER" id="PTHR48073">
    <property type="entry name" value="O-SUCCINYLBENZOATE SYNTHASE-RELATED"/>
    <property type="match status" value="1"/>
</dbReference>
<dbReference type="SFLD" id="SFLDS00001">
    <property type="entry name" value="Enolase"/>
    <property type="match status" value="1"/>
</dbReference>
<comment type="caution">
    <text evidence="6">The sequence shown here is derived from an EMBL/GenBank/DDBJ whole genome shotgun (WGS) entry which is preliminary data.</text>
</comment>
<dbReference type="SFLD" id="SFLDG00180">
    <property type="entry name" value="muconate_cycloisomerase"/>
    <property type="match status" value="1"/>
</dbReference>
<evidence type="ECO:0000256" key="2">
    <source>
        <dbReference type="ARBA" id="ARBA00022842"/>
    </source>
</evidence>
<dbReference type="Pfam" id="PF18374">
    <property type="entry name" value="Enolase_like_N"/>
    <property type="match status" value="1"/>
</dbReference>
<dbReference type="Proteomes" id="UP000014387">
    <property type="component" value="Unassembled WGS sequence"/>
</dbReference>
<protein>
    <recommendedName>
        <fullName evidence="4">o-succinylbenzoate synthase</fullName>
        <shortName evidence="4">OSB synthase</shortName>
        <shortName evidence="4">OSBS</shortName>
        <ecNumber evidence="4">4.2.1.113</ecNumber>
    </recommendedName>
    <alternativeName>
        <fullName evidence="4">4-(2'-carboxyphenyl)-4-oxybutyric acid synthase</fullName>
    </alternativeName>
    <alternativeName>
        <fullName evidence="4">o-succinylbenzoic acid synthase</fullName>
    </alternativeName>
</protein>
<dbReference type="HAMAP" id="MF_00470">
    <property type="entry name" value="MenC_1"/>
    <property type="match status" value="1"/>
</dbReference>
<sequence>MNDALPTDSARLFEVAIEALPASVVNVFEGIDRLLYFRLPLKNKFRRITVRDGLILRGPGGWAEVSPFWDYDARESAQWLRAGLEAARSEPLPRKREAVPVNATVPVVDPQVAFDIVKNSGGARTVKVKVADPNSTISEDCARIEAVRDALGPTGQIRVDANAAWDVPQALAAIRELNRACQSGGGADLEYVEQPCATVEELARVRQQVSVRIAADESVRRASDPLAVARAEAADLVIVKVQPLGGAKRLIDVVARAGLPAVVSSALDSSVGLARGVECAAALDELPFACGLATAQMFTADVTKTPLRPVGGMIAPREIEIDEAAVSFLPHSRGEAAHLTRWLDRLEEMVHCL</sequence>
<name>A0A9W5VWM1_9ACTO</name>
<dbReference type="RefSeq" id="WP_016444198.1">
    <property type="nucleotide sequence ID" value="NZ_KE150266.1"/>
</dbReference>
<evidence type="ECO:0000256" key="4">
    <source>
        <dbReference type="HAMAP-Rule" id="MF_00470"/>
    </source>
</evidence>
<proteinExistence type="inferred from homology"/>
<comment type="pathway">
    <text evidence="4">Quinol/quinone metabolism; menaquinone biosynthesis.</text>
</comment>
<dbReference type="InterPro" id="IPR029065">
    <property type="entry name" value="Enolase_C-like"/>
</dbReference>
<feature type="binding site" evidence="4">
    <location>
        <position position="216"/>
    </location>
    <ligand>
        <name>Mg(2+)</name>
        <dbReference type="ChEBI" id="CHEBI:18420"/>
    </ligand>
</feature>
<comment type="catalytic activity">
    <reaction evidence="4">
        <text>(1R,6R)-6-hydroxy-2-succinyl-cyclohexa-2,4-diene-1-carboxylate = 2-succinylbenzoate + H2O</text>
        <dbReference type="Rhea" id="RHEA:10196"/>
        <dbReference type="ChEBI" id="CHEBI:15377"/>
        <dbReference type="ChEBI" id="CHEBI:18325"/>
        <dbReference type="ChEBI" id="CHEBI:58689"/>
        <dbReference type="EC" id="4.2.1.113"/>
    </reaction>
</comment>
<dbReference type="EC" id="4.2.1.113" evidence="4"/>
<keyword evidence="3 4" id="KW-0456">Lyase</keyword>
<feature type="active site" description="Proton donor" evidence="4">
    <location>
        <position position="129"/>
    </location>
</feature>
<dbReference type="GO" id="GO:0000287">
    <property type="term" value="F:magnesium ion binding"/>
    <property type="evidence" value="ECO:0007669"/>
    <property type="project" value="UniProtKB-UniRule"/>
</dbReference>
<feature type="binding site" evidence="4">
    <location>
        <position position="160"/>
    </location>
    <ligand>
        <name>Mg(2+)</name>
        <dbReference type="ChEBI" id="CHEBI:18420"/>
    </ligand>
</feature>
<keyword evidence="4" id="KW-0474">Menaquinone biosynthesis</keyword>
<keyword evidence="7" id="KW-1185">Reference proteome</keyword>
<dbReference type="GO" id="GO:0009234">
    <property type="term" value="P:menaquinone biosynthetic process"/>
    <property type="evidence" value="ECO:0007669"/>
    <property type="project" value="UniProtKB-UniRule"/>
</dbReference>
<evidence type="ECO:0000256" key="1">
    <source>
        <dbReference type="ARBA" id="ARBA00022723"/>
    </source>
</evidence>
<comment type="function">
    <text evidence="4">Converts 2-succinyl-6-hydroxy-2,4-cyclohexadiene-1-carboxylate (SHCHC) to 2-succinylbenzoate (OSB).</text>
</comment>
<dbReference type="AlphaFoldDB" id="A0A9W5VWM1"/>
<dbReference type="SFLD" id="SFLDF00009">
    <property type="entry name" value="o-succinylbenzoate_synthase"/>
    <property type="match status" value="1"/>
</dbReference>
<dbReference type="PANTHER" id="PTHR48073:SF2">
    <property type="entry name" value="O-SUCCINYLBENZOATE SYNTHASE"/>
    <property type="match status" value="1"/>
</dbReference>
<feature type="domain" description="Mandelate racemase/muconate lactonizing enzyme C-terminal" evidence="5">
    <location>
        <begin position="110"/>
        <end position="212"/>
    </location>
</feature>
<organism evidence="6 7">
    <name type="scientific">Gleimia europaea ACS-120-V-Col10b</name>
    <dbReference type="NCBI Taxonomy" id="883069"/>
    <lineage>
        <taxon>Bacteria</taxon>
        <taxon>Bacillati</taxon>
        <taxon>Actinomycetota</taxon>
        <taxon>Actinomycetes</taxon>
        <taxon>Actinomycetales</taxon>
        <taxon>Actinomycetaceae</taxon>
        <taxon>Gleimia</taxon>
    </lineage>
</organism>
<evidence type="ECO:0000256" key="3">
    <source>
        <dbReference type="ARBA" id="ARBA00023239"/>
    </source>
</evidence>
<dbReference type="CDD" id="cd03320">
    <property type="entry name" value="OSBS"/>
    <property type="match status" value="1"/>
</dbReference>
<evidence type="ECO:0000313" key="6">
    <source>
        <dbReference type="EMBL" id="EPD31086.1"/>
    </source>
</evidence>
<dbReference type="InterPro" id="IPR010196">
    <property type="entry name" value="OSB_synthase_MenC1"/>
</dbReference>
<comment type="pathway">
    <text evidence="4">Quinol/quinone metabolism; 1,4-dihydroxy-2-naphthoate biosynthesis; 1,4-dihydroxy-2-naphthoate from chorismate: step 4/7.</text>
</comment>
<dbReference type="SUPFAM" id="SSF51604">
    <property type="entry name" value="Enolase C-terminal domain-like"/>
    <property type="match status" value="1"/>
</dbReference>
<comment type="similarity">
    <text evidence="4">Belongs to the mandelate racemase/muconate lactonizing enzyme family. MenC type 1 subfamily.</text>
</comment>
<reference evidence="6 7" key="1">
    <citation type="submission" date="2013-05" db="EMBL/GenBank/DDBJ databases">
        <title>The Genome Sequence of Actinomyces europaeus ACS-120-V-COL10B.</title>
        <authorList>
            <consortium name="The Broad Institute Genomics Platform"/>
            <person name="Earl A."/>
            <person name="Ward D."/>
            <person name="Feldgarden M."/>
            <person name="Gevers D."/>
            <person name="Saerens B."/>
            <person name="Vaneechoutte M."/>
            <person name="Walker B."/>
            <person name="Young S."/>
            <person name="Zeng Q."/>
            <person name="Gargeya S."/>
            <person name="Fitzgerald M."/>
            <person name="Haas B."/>
            <person name="Abouelleil A."/>
            <person name="Allen A.W."/>
            <person name="Alvarado L."/>
            <person name="Arachchi H.M."/>
            <person name="Berlin A.M."/>
            <person name="Chapman S.B."/>
            <person name="Gainer-Dewar J."/>
            <person name="Goldberg J."/>
            <person name="Griggs A."/>
            <person name="Gujja S."/>
            <person name="Hansen M."/>
            <person name="Howarth C."/>
            <person name="Imamovic A."/>
            <person name="Ireland A."/>
            <person name="Larimer J."/>
            <person name="McCowan C."/>
            <person name="Murphy C."/>
            <person name="Pearson M."/>
            <person name="Poon T.W."/>
            <person name="Priest M."/>
            <person name="Roberts A."/>
            <person name="Saif S."/>
            <person name="Shea T."/>
            <person name="Sisk P."/>
            <person name="Sykes S."/>
            <person name="Wortman J."/>
            <person name="Nusbaum C."/>
            <person name="Birren B."/>
        </authorList>
    </citation>
    <scope>NUCLEOTIDE SEQUENCE [LARGE SCALE GENOMIC DNA]</scope>
    <source>
        <strain evidence="6 7">ACS-120-V-Col10b</strain>
    </source>
</reference>
<dbReference type="InterPro" id="IPR036849">
    <property type="entry name" value="Enolase-like_C_sf"/>
</dbReference>
<evidence type="ECO:0000259" key="5">
    <source>
        <dbReference type="SMART" id="SM00922"/>
    </source>
</evidence>
<feature type="binding site" evidence="4">
    <location>
        <position position="193"/>
    </location>
    <ligand>
        <name>Mg(2+)</name>
        <dbReference type="ChEBI" id="CHEBI:18420"/>
    </ligand>
</feature>
<accession>A0A9W5VWM1</accession>
<gene>
    <name evidence="4" type="primary">menC</name>
    <name evidence="6" type="ORF">HMPREF9238_00846</name>
</gene>
<feature type="active site" description="Proton acceptor" evidence="4">
    <location>
        <position position="240"/>
    </location>
</feature>
<dbReference type="Gene3D" id="3.20.20.120">
    <property type="entry name" value="Enolase-like C-terminal domain"/>
    <property type="match status" value="1"/>
</dbReference>
<keyword evidence="1 4" id="KW-0479">Metal-binding</keyword>
<dbReference type="GO" id="GO:0043748">
    <property type="term" value="F:O-succinylbenzoate synthase activity"/>
    <property type="evidence" value="ECO:0007669"/>
    <property type="project" value="UniProtKB-EC"/>
</dbReference>
<dbReference type="InterPro" id="IPR013342">
    <property type="entry name" value="Mandelate_racemase_C"/>
</dbReference>
<evidence type="ECO:0000313" key="7">
    <source>
        <dbReference type="Proteomes" id="UP000014387"/>
    </source>
</evidence>
<dbReference type="Pfam" id="PF13378">
    <property type="entry name" value="MR_MLE_C"/>
    <property type="match status" value="1"/>
</dbReference>
<dbReference type="NCBIfam" id="NF002782">
    <property type="entry name" value="PRK02901.1"/>
    <property type="match status" value="1"/>
</dbReference>
<dbReference type="SMART" id="SM00922">
    <property type="entry name" value="MR_MLE"/>
    <property type="match status" value="1"/>
</dbReference>
<keyword evidence="2 4" id="KW-0460">Magnesium</keyword>
<dbReference type="EMBL" id="AGWN01000001">
    <property type="protein sequence ID" value="EPD31086.1"/>
    <property type="molecule type" value="Genomic_DNA"/>
</dbReference>
<comment type="cofactor">
    <cofactor evidence="4">
        <name>a divalent metal cation</name>
        <dbReference type="ChEBI" id="CHEBI:60240"/>
    </cofactor>
</comment>